<dbReference type="RefSeq" id="WP_088520716.1">
    <property type="nucleotide sequence ID" value="NZ_FYDG01000004.1"/>
</dbReference>
<evidence type="ECO:0000256" key="6">
    <source>
        <dbReference type="SAM" id="MobiDB-lite"/>
    </source>
</evidence>
<dbReference type="Proteomes" id="UP000198418">
    <property type="component" value="Unassembled WGS sequence"/>
</dbReference>
<keyword evidence="2" id="KW-0560">Oxidoreductase</keyword>
<organism evidence="8 9">
    <name type="scientific">Rhodoblastus acidophilus</name>
    <name type="common">Rhodopseudomonas acidophila</name>
    <dbReference type="NCBI Taxonomy" id="1074"/>
    <lineage>
        <taxon>Bacteria</taxon>
        <taxon>Pseudomonadati</taxon>
        <taxon>Pseudomonadota</taxon>
        <taxon>Alphaproteobacteria</taxon>
        <taxon>Hyphomicrobiales</taxon>
        <taxon>Rhodoblastaceae</taxon>
        <taxon>Rhodoblastus</taxon>
    </lineage>
</organism>
<gene>
    <name evidence="8" type="ORF">SAMN06265338_104275</name>
</gene>
<dbReference type="PANTHER" id="PTHR11516:SF60">
    <property type="entry name" value="PYRUVATE DEHYDROGENASE E1 COMPONENT SUBUNIT ALPHA"/>
    <property type="match status" value="1"/>
</dbReference>
<dbReference type="CDD" id="cd02000">
    <property type="entry name" value="TPP_E1_PDC_ADC_BCADC"/>
    <property type="match status" value="1"/>
</dbReference>
<dbReference type="Gene3D" id="3.40.50.970">
    <property type="match status" value="1"/>
</dbReference>
<dbReference type="InterPro" id="IPR029061">
    <property type="entry name" value="THDP-binding"/>
</dbReference>
<dbReference type="PANTHER" id="PTHR11516">
    <property type="entry name" value="PYRUVATE DEHYDROGENASE E1 COMPONENT, ALPHA SUBUNIT BACTERIAL AND ORGANELLAR"/>
    <property type="match status" value="1"/>
</dbReference>
<dbReference type="GO" id="GO:0006086">
    <property type="term" value="P:pyruvate decarboxylation to acetyl-CoA"/>
    <property type="evidence" value="ECO:0007669"/>
    <property type="project" value="TreeGrafter"/>
</dbReference>
<sequence length="322" mass="34563">MATQPHAGDRRAEFMASDLLSSLRAMLFIRRFEERAGQMFAMGLIGGFCHLCIGQEAIALGMRQAARPGDPFIASYRMHGHLLAAGADPAAVMAELAGRRDGLSRGKGGSIHMFAPELDFYGGHGIVAAQASIGTGLAFASAYRGDGKVCMTFLGDGAADQGQFAESLAMAHRWSLPIVYVIENNRGDDWNRPALADRGAAFRIPGEEVDGMCLASVRDAGARALEWARAGHGPTLLEMRTQRYRGHSEAEPGKYRGGDKKLAPAPDPIERLRTEILDAGLAGEAELRRMDAEIRMRVADAAEAASRGAEPVRADLMTDILL</sequence>
<comment type="function">
    <text evidence="4">The pyruvate dehydrogenase complex catalyzes the overall conversion of pyruvate to acetyl-CoA and CO(2). It contains multiple copies of three enzymatic components: pyruvate dehydrogenase (E1), dihydrolipoamide acetyltransferase (E2) and lipoamide dehydrogenase (E3).</text>
</comment>
<evidence type="ECO:0000313" key="9">
    <source>
        <dbReference type="Proteomes" id="UP000198418"/>
    </source>
</evidence>
<dbReference type="InterPro" id="IPR050642">
    <property type="entry name" value="PDH_E1_Alpha_Subunit"/>
</dbReference>
<proteinExistence type="predicted"/>
<evidence type="ECO:0000256" key="4">
    <source>
        <dbReference type="ARBA" id="ARBA00025211"/>
    </source>
</evidence>
<feature type="region of interest" description="Disordered" evidence="6">
    <location>
        <begin position="247"/>
        <end position="266"/>
    </location>
</feature>
<dbReference type="Pfam" id="PF00676">
    <property type="entry name" value="E1_dh"/>
    <property type="match status" value="1"/>
</dbReference>
<evidence type="ECO:0000256" key="5">
    <source>
        <dbReference type="ARBA" id="ARBA00051231"/>
    </source>
</evidence>
<keyword evidence="9" id="KW-1185">Reference proteome</keyword>
<protein>
    <submittedName>
        <fullName evidence="8">Pyruvate dehydrogenase E1 component alpha subunit</fullName>
    </submittedName>
</protein>
<evidence type="ECO:0000256" key="2">
    <source>
        <dbReference type="ARBA" id="ARBA00023002"/>
    </source>
</evidence>
<evidence type="ECO:0000256" key="1">
    <source>
        <dbReference type="ARBA" id="ARBA00001964"/>
    </source>
</evidence>
<evidence type="ECO:0000313" key="8">
    <source>
        <dbReference type="EMBL" id="SNB72106.1"/>
    </source>
</evidence>
<feature type="domain" description="Dehydrogenase E1 component" evidence="7">
    <location>
        <begin position="25"/>
        <end position="308"/>
    </location>
</feature>
<keyword evidence="8" id="KW-0670">Pyruvate</keyword>
<evidence type="ECO:0000256" key="3">
    <source>
        <dbReference type="ARBA" id="ARBA00023052"/>
    </source>
</evidence>
<dbReference type="EMBL" id="FYDG01000004">
    <property type="protein sequence ID" value="SNB72106.1"/>
    <property type="molecule type" value="Genomic_DNA"/>
</dbReference>
<dbReference type="GO" id="GO:0004739">
    <property type="term" value="F:pyruvate dehydrogenase (acetyl-transferring) activity"/>
    <property type="evidence" value="ECO:0007669"/>
    <property type="project" value="UniProtKB-EC"/>
</dbReference>
<comment type="catalytic activity">
    <reaction evidence="5">
        <text>N(6)-[(R)-lipoyl]-L-lysyl-[protein] + pyruvate + H(+) = N(6)-[(R)-S(8)-acetyldihydrolipoyl]-L-lysyl-[protein] + CO2</text>
        <dbReference type="Rhea" id="RHEA:19189"/>
        <dbReference type="Rhea" id="RHEA-COMP:10474"/>
        <dbReference type="Rhea" id="RHEA-COMP:10478"/>
        <dbReference type="ChEBI" id="CHEBI:15361"/>
        <dbReference type="ChEBI" id="CHEBI:15378"/>
        <dbReference type="ChEBI" id="CHEBI:16526"/>
        <dbReference type="ChEBI" id="CHEBI:83099"/>
        <dbReference type="ChEBI" id="CHEBI:83111"/>
        <dbReference type="EC" id="1.2.4.1"/>
    </reaction>
</comment>
<evidence type="ECO:0000259" key="7">
    <source>
        <dbReference type="Pfam" id="PF00676"/>
    </source>
</evidence>
<dbReference type="SUPFAM" id="SSF52518">
    <property type="entry name" value="Thiamin diphosphate-binding fold (THDP-binding)"/>
    <property type="match status" value="1"/>
</dbReference>
<reference evidence="9" key="1">
    <citation type="submission" date="2017-06" db="EMBL/GenBank/DDBJ databases">
        <authorList>
            <person name="Varghese N."/>
            <person name="Submissions S."/>
        </authorList>
    </citation>
    <scope>NUCLEOTIDE SEQUENCE [LARGE SCALE GENOMIC DNA]</scope>
    <source>
        <strain evidence="9">DSM 137</strain>
    </source>
</reference>
<dbReference type="OrthoDB" id="9766715at2"/>
<dbReference type="AlphaFoldDB" id="A0A212RII2"/>
<dbReference type="InterPro" id="IPR001017">
    <property type="entry name" value="DH_E1"/>
</dbReference>
<keyword evidence="3" id="KW-0786">Thiamine pyrophosphate</keyword>
<accession>A0A212RII2</accession>
<name>A0A212RII2_RHOAC</name>
<comment type="cofactor">
    <cofactor evidence="1">
        <name>thiamine diphosphate</name>
        <dbReference type="ChEBI" id="CHEBI:58937"/>
    </cofactor>
</comment>